<keyword evidence="2" id="KW-1185">Reference proteome</keyword>
<reference evidence="1 2" key="1">
    <citation type="submission" date="2024-01" db="EMBL/GenBank/DDBJ databases">
        <title>The genomes of 5 underutilized Papilionoideae crops provide insights into root nodulation and disease resistanc.</title>
        <authorList>
            <person name="Jiang F."/>
        </authorList>
    </citation>
    <scope>NUCLEOTIDE SEQUENCE [LARGE SCALE GENOMIC DNA]</scope>
    <source>
        <strain evidence="1">LVBAO_FW01</strain>
        <tissue evidence="1">Leaves</tissue>
    </source>
</reference>
<comment type="caution">
    <text evidence="1">The sequence shown here is derived from an EMBL/GenBank/DDBJ whole genome shotgun (WGS) entry which is preliminary data.</text>
</comment>
<accession>A0AAN9Q6L2</accession>
<protein>
    <submittedName>
        <fullName evidence="1">Uncharacterized protein</fullName>
    </submittedName>
</protein>
<dbReference type="AlphaFoldDB" id="A0AAN9Q6L2"/>
<gene>
    <name evidence="1" type="ORF">VNO77_27547</name>
</gene>
<evidence type="ECO:0000313" key="1">
    <source>
        <dbReference type="EMBL" id="KAK7324036.1"/>
    </source>
</evidence>
<proteinExistence type="predicted"/>
<dbReference type="Proteomes" id="UP001367508">
    <property type="component" value="Unassembled WGS sequence"/>
</dbReference>
<sequence length="72" mass="7982">MCSDIFGSLQQSNIGNVKSYVVSEKKFSFFDVAINEAILKTAAIRLNPSLLHRRLLNPSCLFREDLSGGSAY</sequence>
<name>A0AAN9Q6L2_CANGL</name>
<dbReference type="EMBL" id="JAYMYQ010000006">
    <property type="protein sequence ID" value="KAK7324036.1"/>
    <property type="molecule type" value="Genomic_DNA"/>
</dbReference>
<evidence type="ECO:0000313" key="2">
    <source>
        <dbReference type="Proteomes" id="UP001367508"/>
    </source>
</evidence>
<organism evidence="1 2">
    <name type="scientific">Canavalia gladiata</name>
    <name type="common">Sword bean</name>
    <name type="synonym">Dolichos gladiatus</name>
    <dbReference type="NCBI Taxonomy" id="3824"/>
    <lineage>
        <taxon>Eukaryota</taxon>
        <taxon>Viridiplantae</taxon>
        <taxon>Streptophyta</taxon>
        <taxon>Embryophyta</taxon>
        <taxon>Tracheophyta</taxon>
        <taxon>Spermatophyta</taxon>
        <taxon>Magnoliopsida</taxon>
        <taxon>eudicotyledons</taxon>
        <taxon>Gunneridae</taxon>
        <taxon>Pentapetalae</taxon>
        <taxon>rosids</taxon>
        <taxon>fabids</taxon>
        <taxon>Fabales</taxon>
        <taxon>Fabaceae</taxon>
        <taxon>Papilionoideae</taxon>
        <taxon>50 kb inversion clade</taxon>
        <taxon>NPAAA clade</taxon>
        <taxon>indigoferoid/millettioid clade</taxon>
        <taxon>Phaseoleae</taxon>
        <taxon>Canavalia</taxon>
    </lineage>
</organism>